<protein>
    <submittedName>
        <fullName evidence="2">Uncharacterized protein</fullName>
    </submittedName>
</protein>
<evidence type="ECO:0000313" key="2">
    <source>
        <dbReference type="EMBL" id="KAF6422877.1"/>
    </source>
</evidence>
<gene>
    <name evidence="2" type="ORF">HJG63_008665</name>
</gene>
<comment type="caution">
    <text evidence="2">The sequence shown here is derived from an EMBL/GenBank/DDBJ whole genome shotgun (WGS) entry which is preliminary data.</text>
</comment>
<dbReference type="AlphaFoldDB" id="A0A7J8DI61"/>
<feature type="region of interest" description="Disordered" evidence="1">
    <location>
        <begin position="55"/>
        <end position="105"/>
    </location>
</feature>
<evidence type="ECO:0000256" key="1">
    <source>
        <dbReference type="SAM" id="MobiDB-lite"/>
    </source>
</evidence>
<proteinExistence type="predicted"/>
<name>A0A7J8DI61_ROUAE</name>
<sequence>MRPARCARMVLCPKQKQKGLTPMAPSLGLALPGVVSRLRVFAAIPSWAVSVSPFDPGSVTSSPSAEDKPWLEGTGQVRSCQPLRSRRGTERSRSPPPYRPLVPRNEAPKVVTIPGFYRGGLPWQAPRVPSENKFWSSTSTALGSCGKIKGKNPDSHGQGPFGSNILNHVIQAR</sequence>
<keyword evidence="3" id="KW-1185">Reference proteome</keyword>
<evidence type="ECO:0000313" key="3">
    <source>
        <dbReference type="Proteomes" id="UP000593571"/>
    </source>
</evidence>
<organism evidence="2 3">
    <name type="scientific">Rousettus aegyptiacus</name>
    <name type="common">Egyptian fruit bat</name>
    <name type="synonym">Pteropus aegyptiacus</name>
    <dbReference type="NCBI Taxonomy" id="9407"/>
    <lineage>
        <taxon>Eukaryota</taxon>
        <taxon>Metazoa</taxon>
        <taxon>Chordata</taxon>
        <taxon>Craniata</taxon>
        <taxon>Vertebrata</taxon>
        <taxon>Euteleostomi</taxon>
        <taxon>Mammalia</taxon>
        <taxon>Eutheria</taxon>
        <taxon>Laurasiatheria</taxon>
        <taxon>Chiroptera</taxon>
        <taxon>Yinpterochiroptera</taxon>
        <taxon>Pteropodoidea</taxon>
        <taxon>Pteropodidae</taxon>
        <taxon>Rousettinae</taxon>
        <taxon>Rousettus</taxon>
    </lineage>
</organism>
<dbReference type="EMBL" id="JACASE010000012">
    <property type="protein sequence ID" value="KAF6422877.1"/>
    <property type="molecule type" value="Genomic_DNA"/>
</dbReference>
<dbReference type="Proteomes" id="UP000593571">
    <property type="component" value="Unassembled WGS sequence"/>
</dbReference>
<reference evidence="2 3" key="1">
    <citation type="journal article" date="2020" name="Nature">
        <title>Six reference-quality genomes reveal evolution of bat adaptations.</title>
        <authorList>
            <person name="Jebb D."/>
            <person name="Huang Z."/>
            <person name="Pippel M."/>
            <person name="Hughes G.M."/>
            <person name="Lavrichenko K."/>
            <person name="Devanna P."/>
            <person name="Winkler S."/>
            <person name="Jermiin L.S."/>
            <person name="Skirmuntt E.C."/>
            <person name="Katzourakis A."/>
            <person name="Burkitt-Gray L."/>
            <person name="Ray D.A."/>
            <person name="Sullivan K.A.M."/>
            <person name="Roscito J.G."/>
            <person name="Kirilenko B.M."/>
            <person name="Davalos L.M."/>
            <person name="Corthals A.P."/>
            <person name="Power M.L."/>
            <person name="Jones G."/>
            <person name="Ransome R.D."/>
            <person name="Dechmann D.K.N."/>
            <person name="Locatelli A.G."/>
            <person name="Puechmaille S.J."/>
            <person name="Fedrigo O."/>
            <person name="Jarvis E.D."/>
            <person name="Hiller M."/>
            <person name="Vernes S.C."/>
            <person name="Myers E.W."/>
            <person name="Teeling E.C."/>
        </authorList>
    </citation>
    <scope>NUCLEOTIDE SEQUENCE [LARGE SCALE GENOMIC DNA]</scope>
    <source>
        <strain evidence="2">MRouAeg1</strain>
        <tissue evidence="2">Muscle</tissue>
    </source>
</reference>
<accession>A0A7J8DI61</accession>